<evidence type="ECO:0000256" key="8">
    <source>
        <dbReference type="RuleBase" id="RU000405"/>
    </source>
</evidence>
<dbReference type="STRING" id="946362.F2TX50"/>
<feature type="region of interest" description="Disordered" evidence="10">
    <location>
        <begin position="286"/>
        <end position="373"/>
    </location>
</feature>
<organism evidence="13">
    <name type="scientific">Salpingoeca rosetta (strain ATCC 50818 / BSB-021)</name>
    <dbReference type="NCBI Taxonomy" id="946362"/>
    <lineage>
        <taxon>Eukaryota</taxon>
        <taxon>Choanoflagellata</taxon>
        <taxon>Craspedida</taxon>
        <taxon>Salpingoecidae</taxon>
        <taxon>Salpingoeca</taxon>
    </lineage>
</organism>
<comment type="similarity">
    <text evidence="8">Belongs to the adenylyl cyclase class-4/guanylyl cyclase family.</text>
</comment>
<dbReference type="SMART" id="SM00044">
    <property type="entry name" value="CYCc"/>
    <property type="match status" value="1"/>
</dbReference>
<dbReference type="InterPro" id="IPR042463">
    <property type="entry name" value="HNOB_dom_associated_sf"/>
</dbReference>
<dbReference type="Proteomes" id="UP000007799">
    <property type="component" value="Unassembled WGS sequence"/>
</dbReference>
<dbReference type="GO" id="GO:0019934">
    <property type="term" value="P:cGMP-mediated signaling"/>
    <property type="evidence" value="ECO:0007669"/>
    <property type="project" value="TreeGrafter"/>
</dbReference>
<dbReference type="GO" id="GO:0070482">
    <property type="term" value="P:response to oxygen levels"/>
    <property type="evidence" value="ECO:0007669"/>
    <property type="project" value="TreeGrafter"/>
</dbReference>
<evidence type="ECO:0000256" key="6">
    <source>
        <dbReference type="ARBA" id="ARBA00023239"/>
    </source>
</evidence>
<dbReference type="InterPro" id="IPR011644">
    <property type="entry name" value="Heme_NO-bd"/>
</dbReference>
<evidence type="ECO:0000256" key="9">
    <source>
        <dbReference type="SAM" id="Coils"/>
    </source>
</evidence>
<dbReference type="PROSITE" id="PS00452">
    <property type="entry name" value="GUANYLATE_CYCLASE_1"/>
    <property type="match status" value="1"/>
</dbReference>
<sequence length="873" mass="95131">MYGFVEEALNAYVLSLPDGKEKLDLIRREANVTHTAVNFHHAYSDEHTLNMVVSAAKVLGIDAEECLSQIGFFQVGVLVEKGYLPLVQSLGDNFYELLLHLDSMHLNIVNAYPSMKGPSFKPHRQKDGSLLLHYYSSRMGIYPYAIALLKDIAKKVYSLDIELKHVKKKGQDHDHDVFHIFMGPEGYGEKEYFDSEKAHAISGQLTFGPSMVDSVFPWHISFDRTFTITSVGPRLKERLPAGGVGQPFFRLMRVVRPDIRGLGFDSLLESFDHSPLLVQACAVPPGSDASTAPPSGCPFAAAAARTTGSATTPKPNQTRRRRGNSVSQSTSAGSSSTSSSSSNSDTAEANKNKSAQGSGVNDDTALPGVFPDDGGKDPISGITILKDGLFLKGELVFSPEHDAMLFLCIPTISSLEEMEKLDICLEDIPIHSNGRELVISTAHQSATVLMAQTLQNTTASLDKAMEDLDKEKERVDGLLHSILPTQVAQALKAGEIPEPEHYEAVSILFSDIVSFTKISSSVPVREVMDMLNELFSKFDALCTKHGVYKVETIGDAYMVASGLPKADPRHADVIAAFAVEMVAAAETVISPMDGEPINIRVGMHSGRIMAGVVGRERPRYCLFGDTVNVASRMESTGVGGAVQVSYAFIKALPNKDDWNILKRGTVPVKGKGEMKTFFVLGRAGSSMQLAPPDASDYESEAQTPRIAFGHAGSDPRSPASYGFMPQPQHQQQPVPASPAPQARQLPPPPKPDTMFEVVVHGSDIDIKLPYVPSSMTLGELMLEIHPEGTRDNADSDYRFYLDDMHEGMLLPRLTVEQLYASLVTNKVIESGSRQLSLYAETRTCLKHPFATPRIQTRAPSIPNIAVAPSNEFI</sequence>
<dbReference type="GO" id="GO:0005525">
    <property type="term" value="F:GTP binding"/>
    <property type="evidence" value="ECO:0007669"/>
    <property type="project" value="UniProtKB-KW"/>
</dbReference>
<dbReference type="InterPro" id="IPR029787">
    <property type="entry name" value="Nucleotide_cyclase"/>
</dbReference>
<keyword evidence="3" id="KW-0963">Cytoplasm</keyword>
<evidence type="ECO:0000256" key="10">
    <source>
        <dbReference type="SAM" id="MobiDB-lite"/>
    </source>
</evidence>
<dbReference type="GO" id="GO:0020037">
    <property type="term" value="F:heme binding"/>
    <property type="evidence" value="ECO:0007669"/>
    <property type="project" value="InterPro"/>
</dbReference>
<evidence type="ECO:0000256" key="5">
    <source>
        <dbReference type="ARBA" id="ARBA00023134"/>
    </source>
</evidence>
<dbReference type="KEGG" id="sre:PTSG_00667"/>
<dbReference type="InterPro" id="IPR001054">
    <property type="entry name" value="A/G_cyclase"/>
</dbReference>
<feature type="compositionally biased region" description="Low complexity" evidence="10">
    <location>
        <begin position="325"/>
        <end position="346"/>
    </location>
</feature>
<feature type="coiled-coil region" evidence="9">
    <location>
        <begin position="451"/>
        <end position="481"/>
    </location>
</feature>
<evidence type="ECO:0000256" key="1">
    <source>
        <dbReference type="ARBA" id="ARBA00004496"/>
    </source>
</evidence>
<feature type="domain" description="Guanylate cyclase" evidence="11">
    <location>
        <begin position="506"/>
        <end position="634"/>
    </location>
</feature>
<evidence type="ECO:0000256" key="2">
    <source>
        <dbReference type="ARBA" id="ARBA00012202"/>
    </source>
</evidence>
<feature type="region of interest" description="Disordered" evidence="10">
    <location>
        <begin position="707"/>
        <end position="752"/>
    </location>
</feature>
<dbReference type="Pfam" id="PF07701">
    <property type="entry name" value="HNOBA"/>
    <property type="match status" value="1"/>
</dbReference>
<reference evidence="12" key="1">
    <citation type="submission" date="2009-08" db="EMBL/GenBank/DDBJ databases">
        <title>Annotation of Salpingoeca rosetta.</title>
        <authorList>
            <consortium name="The Broad Institute Genome Sequencing Platform"/>
            <person name="Russ C."/>
            <person name="Cuomo C."/>
            <person name="Burger G."/>
            <person name="Gray M.W."/>
            <person name="Holland P.W.H."/>
            <person name="King N."/>
            <person name="Lang F.B.F."/>
            <person name="Roger A.J."/>
            <person name="Ruiz-Trillo I."/>
            <person name="Young S.K."/>
            <person name="Zeng Q."/>
            <person name="Gargeya S."/>
            <person name="Alvarado L."/>
            <person name="Berlin A."/>
            <person name="Chapman S.B."/>
            <person name="Chen Z."/>
            <person name="Freedman E."/>
            <person name="Gellesch M."/>
            <person name="Goldberg J."/>
            <person name="Griggs A."/>
            <person name="Gujja S."/>
            <person name="Heilman E."/>
            <person name="Heiman D."/>
            <person name="Howarth C."/>
            <person name="Mehta T."/>
            <person name="Neiman D."/>
            <person name="Pearson M."/>
            <person name="Roberts A."/>
            <person name="Saif S."/>
            <person name="Shea T."/>
            <person name="Shenoy N."/>
            <person name="Sisk P."/>
            <person name="Stolte C."/>
            <person name="Sykes S."/>
            <person name="White J."/>
            <person name="Yandava C."/>
            <person name="Haas B."/>
            <person name="Nusbaum C."/>
            <person name="Birren B."/>
        </authorList>
    </citation>
    <scope>NUCLEOTIDE SEQUENCE [LARGE SCALE GENOMIC DNA]</scope>
    <source>
        <strain evidence="12">ATCC 50818</strain>
    </source>
</reference>
<feature type="compositionally biased region" description="Polar residues" evidence="10">
    <location>
        <begin position="347"/>
        <end position="361"/>
    </location>
</feature>
<dbReference type="FunFam" id="3.30.70.1230:FF:000030">
    <property type="entry name" value="Si:ch211-215j19.12"/>
    <property type="match status" value="1"/>
</dbReference>
<proteinExistence type="inferred from homology"/>
<dbReference type="GeneID" id="16078731"/>
<comment type="subcellular location">
    <subcellularLocation>
        <location evidence="1">Cytoplasm</location>
    </subcellularLocation>
</comment>
<evidence type="ECO:0000259" key="11">
    <source>
        <dbReference type="PROSITE" id="PS50125"/>
    </source>
</evidence>
<dbReference type="PANTHER" id="PTHR45655">
    <property type="entry name" value="GUANYLATE CYCLASE SOLUBLE SUBUNIT BETA-2"/>
    <property type="match status" value="1"/>
</dbReference>
<dbReference type="RefSeq" id="XP_004998135.1">
    <property type="nucleotide sequence ID" value="XM_004998078.1"/>
</dbReference>
<dbReference type="CDD" id="cd07302">
    <property type="entry name" value="CHD"/>
    <property type="match status" value="1"/>
</dbReference>
<dbReference type="OrthoDB" id="6127067at2759"/>
<keyword evidence="5" id="KW-0342">GTP-binding</keyword>
<evidence type="ECO:0000313" key="12">
    <source>
        <dbReference type="EMBL" id="EGD75959.1"/>
    </source>
</evidence>
<keyword evidence="13" id="KW-1185">Reference proteome</keyword>
<dbReference type="InterPro" id="IPR038158">
    <property type="entry name" value="H-NOX_domain_sf"/>
</dbReference>
<dbReference type="Pfam" id="PF07700">
    <property type="entry name" value="HNOB"/>
    <property type="match status" value="1"/>
</dbReference>
<dbReference type="SUPFAM" id="SSF55073">
    <property type="entry name" value="Nucleotide cyclase"/>
    <property type="match status" value="1"/>
</dbReference>
<dbReference type="Gene3D" id="3.30.450.260">
    <property type="entry name" value="Haem NO binding associated domain"/>
    <property type="match status" value="1"/>
</dbReference>
<evidence type="ECO:0000256" key="3">
    <source>
        <dbReference type="ARBA" id="ARBA00022490"/>
    </source>
</evidence>
<gene>
    <name evidence="12" type="ORF">PTSG_00667</name>
</gene>
<dbReference type="InterPro" id="IPR024096">
    <property type="entry name" value="NO_sig/Golgi_transp_ligand-bd"/>
</dbReference>
<accession>F2TX50</accession>
<dbReference type="Gene3D" id="3.90.1520.10">
    <property type="entry name" value="H-NOX domain"/>
    <property type="match status" value="1"/>
</dbReference>
<dbReference type="InterPro" id="IPR011645">
    <property type="entry name" value="HNOB_dom_associated"/>
</dbReference>
<dbReference type="InParanoid" id="F2TX50"/>
<dbReference type="EC" id="4.6.1.2" evidence="2"/>
<protein>
    <recommendedName>
        <fullName evidence="2">guanylate cyclase</fullName>
        <ecNumber evidence="2">4.6.1.2</ecNumber>
    </recommendedName>
</protein>
<dbReference type="PROSITE" id="PS50125">
    <property type="entry name" value="GUANYLATE_CYCLASE_2"/>
    <property type="match status" value="1"/>
</dbReference>
<dbReference type="SUPFAM" id="SSF111126">
    <property type="entry name" value="Ligand-binding domain in the NO signalling and Golgi transport"/>
    <property type="match status" value="1"/>
</dbReference>
<evidence type="ECO:0000256" key="7">
    <source>
        <dbReference type="ARBA" id="ARBA00023293"/>
    </source>
</evidence>
<feature type="compositionally biased region" description="Low complexity" evidence="10">
    <location>
        <begin position="300"/>
        <end position="312"/>
    </location>
</feature>
<evidence type="ECO:0000313" key="13">
    <source>
        <dbReference type="Proteomes" id="UP000007799"/>
    </source>
</evidence>
<dbReference type="GO" id="GO:0008074">
    <property type="term" value="C:guanylate cyclase complex, soluble"/>
    <property type="evidence" value="ECO:0007669"/>
    <property type="project" value="TreeGrafter"/>
</dbReference>
<dbReference type="EMBL" id="GL832956">
    <property type="protein sequence ID" value="EGD75959.1"/>
    <property type="molecule type" value="Genomic_DNA"/>
</dbReference>
<name>F2TX50_SALR5</name>
<feature type="compositionally biased region" description="Low complexity" evidence="10">
    <location>
        <begin position="725"/>
        <end position="744"/>
    </location>
</feature>
<dbReference type="Gene3D" id="3.30.70.1230">
    <property type="entry name" value="Nucleotide cyclase"/>
    <property type="match status" value="1"/>
</dbReference>
<dbReference type="Pfam" id="PF00211">
    <property type="entry name" value="Guanylate_cyc"/>
    <property type="match status" value="1"/>
</dbReference>
<keyword evidence="4" id="KW-0547">Nucleotide-binding</keyword>
<dbReference type="GO" id="GO:0004383">
    <property type="term" value="F:guanylate cyclase activity"/>
    <property type="evidence" value="ECO:0007669"/>
    <property type="project" value="UniProtKB-EC"/>
</dbReference>
<dbReference type="PANTHER" id="PTHR45655:SF13">
    <property type="entry name" value="SOLUBLE GUANYLATE CYCLASE GCY-32-RELATED"/>
    <property type="match status" value="1"/>
</dbReference>
<keyword evidence="9" id="KW-0175">Coiled coil</keyword>
<dbReference type="AlphaFoldDB" id="F2TX50"/>
<dbReference type="Gene3D" id="6.10.250.780">
    <property type="match status" value="1"/>
</dbReference>
<dbReference type="eggNOG" id="KOG4171">
    <property type="taxonomic scope" value="Eukaryota"/>
</dbReference>
<keyword evidence="7" id="KW-0141">cGMP biosynthesis</keyword>
<dbReference type="FunCoup" id="F2TX50">
    <property type="interactions" value="45"/>
</dbReference>
<keyword evidence="6 8" id="KW-0456">Lyase</keyword>
<evidence type="ECO:0000256" key="4">
    <source>
        <dbReference type="ARBA" id="ARBA00022741"/>
    </source>
</evidence>
<dbReference type="InterPro" id="IPR018297">
    <property type="entry name" value="A/G_cyclase_CS"/>
</dbReference>